<dbReference type="CDD" id="cd00081">
    <property type="entry name" value="Hint"/>
    <property type="match status" value="1"/>
</dbReference>
<evidence type="ECO:0000259" key="1">
    <source>
        <dbReference type="Pfam" id="PF13403"/>
    </source>
</evidence>
<dbReference type="Pfam" id="PF13403">
    <property type="entry name" value="Hint_2"/>
    <property type="match status" value="1"/>
</dbReference>
<dbReference type="AlphaFoldDB" id="A0A4S3MR76"/>
<dbReference type="InterPro" id="IPR028992">
    <property type="entry name" value="Hedgehog/Intein_dom"/>
</dbReference>
<dbReference type="EMBL" id="SSND01000001">
    <property type="protein sequence ID" value="THD84978.1"/>
    <property type="molecule type" value="Genomic_DNA"/>
</dbReference>
<evidence type="ECO:0000313" key="3">
    <source>
        <dbReference type="Proteomes" id="UP000309450"/>
    </source>
</evidence>
<reference evidence="2 3" key="1">
    <citation type="submission" date="2019-04" db="EMBL/GenBank/DDBJ databases">
        <title>Draft genome sequence of Gemmobacter aestuarii sp. nov.</title>
        <authorList>
            <person name="Hameed A."/>
            <person name="Lin S.-Y."/>
            <person name="Shahina M."/>
            <person name="Lai W.-A."/>
            <person name="Young C.-C."/>
        </authorList>
    </citation>
    <scope>NUCLEOTIDE SEQUENCE [LARGE SCALE GENOMIC DNA]</scope>
    <source>
        <strain evidence="2 3">CC-PW-75</strain>
    </source>
</reference>
<name>A0A4S3MR76_9RHOB</name>
<proteinExistence type="predicted"/>
<dbReference type="Proteomes" id="UP000309450">
    <property type="component" value="Unassembled WGS sequence"/>
</dbReference>
<dbReference type="OrthoDB" id="6305173at2"/>
<dbReference type="PROSITE" id="PS50817">
    <property type="entry name" value="INTEIN_N_TER"/>
    <property type="match status" value="1"/>
</dbReference>
<sequence length="359" mass="39364">MKTGSRGTFVISWSQTETDGLKAAPLDVLNVGATWRWTGEPVRVDGPQGLLILEGAEGAADIRKRAARMVRRLVGAAIGRQDHAKGEDAPDDQAEDATEQGFIVTDGHQSYTVTLIDVPDTGARLVMFVGDLPLPDSDLWVVRVAIDRTHRGAGARAAGGVICFTPETMIATPDGARRIRDLREGDRILTKDNGPQEVLWTGSRRMTGARLYAMPHLRPIRFRAGAFGPRRPDEDLLVSPQHRMLVKGAAARALFNADEVLVAAEDLLNDHSIVIDHMMREVTYVHILLERHNIVFANGLETESFHPSNTAFDTIDAAARDRLLHLLPGIDQNPQTYGDYARRNLSASEAAILRHDLAA</sequence>
<dbReference type="InterPro" id="IPR036844">
    <property type="entry name" value="Hint_dom_sf"/>
</dbReference>
<dbReference type="GO" id="GO:0016539">
    <property type="term" value="P:intein-mediated protein splicing"/>
    <property type="evidence" value="ECO:0007669"/>
    <property type="project" value="InterPro"/>
</dbReference>
<organism evidence="2 3">
    <name type="scientific">Aliigemmobacter aestuarii</name>
    <dbReference type="NCBI Taxonomy" id="1445661"/>
    <lineage>
        <taxon>Bacteria</taxon>
        <taxon>Pseudomonadati</taxon>
        <taxon>Pseudomonadota</taxon>
        <taxon>Alphaproteobacteria</taxon>
        <taxon>Rhodobacterales</taxon>
        <taxon>Paracoccaceae</taxon>
        <taxon>Aliigemmobacter</taxon>
    </lineage>
</organism>
<dbReference type="Gene3D" id="2.170.16.10">
    <property type="entry name" value="Hedgehog/Intein (Hint) domain"/>
    <property type="match status" value="1"/>
</dbReference>
<dbReference type="SUPFAM" id="SSF51294">
    <property type="entry name" value="Hedgehog/intein (Hint) domain"/>
    <property type="match status" value="1"/>
</dbReference>
<comment type="caution">
    <text evidence="2">The sequence shown here is derived from an EMBL/GenBank/DDBJ whole genome shotgun (WGS) entry which is preliminary data.</text>
</comment>
<accession>A0A4S3MR76</accession>
<feature type="domain" description="Hedgehog/Intein (Hint)" evidence="1">
    <location>
        <begin position="162"/>
        <end position="308"/>
    </location>
</feature>
<gene>
    <name evidence="2" type="ORF">E7811_04445</name>
</gene>
<evidence type="ECO:0000313" key="2">
    <source>
        <dbReference type="EMBL" id="THD84978.1"/>
    </source>
</evidence>
<dbReference type="InterPro" id="IPR006141">
    <property type="entry name" value="Intein_N"/>
</dbReference>
<protein>
    <submittedName>
        <fullName evidence="2">Hint domain-containing protein</fullName>
    </submittedName>
</protein>
<keyword evidence="3" id="KW-1185">Reference proteome</keyword>